<dbReference type="AlphaFoldDB" id="A0A6J8ALB8"/>
<sequence>MRCILAVCDILTQIMREYMEQSGTPPTRIERLVLGNKTFKRHLYAKEIRDILTLPAEGFKQFDFSLMYKIAKEEIFSFLISDIPTRGWGADPKYNECTIGDNIERIRNCRNALSHMAYPLISKAEFDVQFTRFIDIAQRADKHLQTRTFEQKIQQYKTCFLDEEMKIKFDKFVEEARDLKSKRVIECNEYENNELPIRHLSFRDNKDQLWSLTKTLSITFINLQ</sequence>
<name>A0A6J8ALB8_MYTCO</name>
<evidence type="ECO:0000313" key="2">
    <source>
        <dbReference type="Proteomes" id="UP000507470"/>
    </source>
</evidence>
<protein>
    <submittedName>
        <fullName evidence="1">Uncharacterized protein</fullName>
    </submittedName>
</protein>
<gene>
    <name evidence="1" type="ORF">MCOR_8575</name>
</gene>
<dbReference type="Proteomes" id="UP000507470">
    <property type="component" value="Unassembled WGS sequence"/>
</dbReference>
<organism evidence="1 2">
    <name type="scientific">Mytilus coruscus</name>
    <name type="common">Sea mussel</name>
    <dbReference type="NCBI Taxonomy" id="42192"/>
    <lineage>
        <taxon>Eukaryota</taxon>
        <taxon>Metazoa</taxon>
        <taxon>Spiralia</taxon>
        <taxon>Lophotrochozoa</taxon>
        <taxon>Mollusca</taxon>
        <taxon>Bivalvia</taxon>
        <taxon>Autobranchia</taxon>
        <taxon>Pteriomorphia</taxon>
        <taxon>Mytilida</taxon>
        <taxon>Mytiloidea</taxon>
        <taxon>Mytilidae</taxon>
        <taxon>Mytilinae</taxon>
        <taxon>Mytilus</taxon>
    </lineage>
</organism>
<keyword evidence="2" id="KW-1185">Reference proteome</keyword>
<reference evidence="1 2" key="1">
    <citation type="submission" date="2020-06" db="EMBL/GenBank/DDBJ databases">
        <authorList>
            <person name="Li R."/>
            <person name="Bekaert M."/>
        </authorList>
    </citation>
    <scope>NUCLEOTIDE SEQUENCE [LARGE SCALE GENOMIC DNA]</scope>
    <source>
        <strain evidence="2">wild</strain>
    </source>
</reference>
<dbReference type="EMBL" id="CACVKT020001587">
    <property type="protein sequence ID" value="CAC5369357.1"/>
    <property type="molecule type" value="Genomic_DNA"/>
</dbReference>
<accession>A0A6J8ALB8</accession>
<dbReference type="OrthoDB" id="6150335at2759"/>
<proteinExistence type="predicted"/>
<evidence type="ECO:0000313" key="1">
    <source>
        <dbReference type="EMBL" id="CAC5369357.1"/>
    </source>
</evidence>